<feature type="coiled-coil region" evidence="1">
    <location>
        <begin position="96"/>
        <end position="133"/>
    </location>
</feature>
<dbReference type="VEuPathDB" id="PlasmoDB:PVP01_0010210"/>
<dbReference type="Proteomes" id="UP000220605">
    <property type="component" value="Unassembled WGS sequence"/>
</dbReference>
<evidence type="ECO:0000256" key="3">
    <source>
        <dbReference type="SAM" id="SignalP"/>
    </source>
</evidence>
<feature type="signal peptide" evidence="3">
    <location>
        <begin position="1"/>
        <end position="25"/>
    </location>
</feature>
<evidence type="ECO:0000256" key="2">
    <source>
        <dbReference type="SAM" id="MobiDB-lite"/>
    </source>
</evidence>
<dbReference type="EMBL" id="FLZR02000084">
    <property type="protein sequence ID" value="VVA00308.1"/>
    <property type="molecule type" value="Genomic_DNA"/>
</dbReference>
<organism evidence="4">
    <name type="scientific">Plasmodium vivax</name>
    <name type="common">malaria parasite P. vivax</name>
    <dbReference type="NCBI Taxonomy" id="5855"/>
    <lineage>
        <taxon>Eukaryota</taxon>
        <taxon>Sar</taxon>
        <taxon>Alveolata</taxon>
        <taxon>Apicomplexa</taxon>
        <taxon>Aconoidasida</taxon>
        <taxon>Haemosporida</taxon>
        <taxon>Plasmodiidae</taxon>
        <taxon>Plasmodium</taxon>
        <taxon>Plasmodium (Plasmodium)</taxon>
    </lineage>
</organism>
<keyword evidence="1" id="KW-0175">Coiled coil</keyword>
<evidence type="ECO:0000256" key="1">
    <source>
        <dbReference type="SAM" id="Coils"/>
    </source>
</evidence>
<feature type="region of interest" description="Disordered" evidence="2">
    <location>
        <begin position="39"/>
        <end position="68"/>
    </location>
</feature>
<sequence length="141" mass="15884">MRQFFGTTILVLFLNLYVLRNNVVSNEIVNLKNPNLRNGWAGKDVTLQDEQSGLDAKDGGEVNTSEDQNELLHKLDETSLQTQGQENDVAVQSDDLEKAKKAKADAVKAEVEAEQAKQKILKAEKETEKAKKEVHTKWDYI</sequence>
<gene>
    <name evidence="4" type="ORF">PVP01_0010210</name>
</gene>
<dbReference type="VEuPathDB" id="PlasmoDB:PVX_097695"/>
<dbReference type="VEuPathDB" id="PlasmoDB:PVW1_100055400"/>
<protein>
    <submittedName>
        <fullName evidence="4">Merozoite surface protein 3, putative</fullName>
    </submittedName>
</protein>
<proteinExistence type="predicted"/>
<reference evidence="4" key="1">
    <citation type="submission" date="2016-07" db="EMBL/GenBank/DDBJ databases">
        <authorList>
            <consortium name="Pathogen Informatics"/>
        </authorList>
    </citation>
    <scope>NUCLEOTIDE SEQUENCE</scope>
</reference>
<dbReference type="OrthoDB" id="387423at2759"/>
<keyword evidence="3" id="KW-0732">Signal</keyword>
<accession>A0A565A7Q7</accession>
<evidence type="ECO:0000313" key="4">
    <source>
        <dbReference type="EMBL" id="VVA00308.1"/>
    </source>
</evidence>
<dbReference type="AlphaFoldDB" id="A0A565A7Q7"/>
<feature type="chain" id="PRO_5022131705" evidence="3">
    <location>
        <begin position="26"/>
        <end position="141"/>
    </location>
</feature>
<keyword evidence="4" id="KW-0477">Merozoite</keyword>
<name>A0A565A7Q7_PLAVI</name>